<sequence length="172" mass="18826">MKSKKALISNAHGIIIVHHIMENAPTIFDIPPPPFPAPPRSVDLSPLGFILALVALVTVPALIYTFIFSVKCPPNPFRRRPHHTSGDPEIPPETDSISDLKYQKETHVKDVGIECPVCLSVFADGEEVRQLSGCKHSFHTSCIDLWLSNHSNCPVCRATIASSNRPNNSVSA</sequence>
<evidence type="ECO:0000256" key="1">
    <source>
        <dbReference type="PROSITE-ProRule" id="PRU00175"/>
    </source>
</evidence>
<dbReference type="GO" id="GO:0016567">
    <property type="term" value="P:protein ubiquitination"/>
    <property type="evidence" value="ECO:0007669"/>
    <property type="project" value="TreeGrafter"/>
</dbReference>
<dbReference type="SUPFAM" id="SSF57850">
    <property type="entry name" value="RING/U-box"/>
    <property type="match status" value="1"/>
</dbReference>
<keyword evidence="1" id="KW-0479">Metal-binding</keyword>
<dbReference type="Proteomes" id="UP001163823">
    <property type="component" value="Chromosome 11"/>
</dbReference>
<dbReference type="PANTHER" id="PTHR45676">
    <property type="entry name" value="RING-H2 FINGER PROTEIN ATL51-RELATED"/>
    <property type="match status" value="1"/>
</dbReference>
<dbReference type="InterPro" id="IPR001841">
    <property type="entry name" value="Znf_RING"/>
</dbReference>
<keyword evidence="2" id="KW-0472">Membrane</keyword>
<keyword evidence="2" id="KW-0812">Transmembrane</keyword>
<dbReference type="KEGG" id="qsa:O6P43_026553"/>
<accession>A0AAD7L4C3</accession>
<proteinExistence type="predicted"/>
<dbReference type="SMART" id="SM00184">
    <property type="entry name" value="RING"/>
    <property type="match status" value="1"/>
</dbReference>
<gene>
    <name evidence="4" type="ORF">O6P43_026553</name>
</gene>
<feature type="domain" description="RING-type" evidence="3">
    <location>
        <begin position="115"/>
        <end position="157"/>
    </location>
</feature>
<organism evidence="4 5">
    <name type="scientific">Quillaja saponaria</name>
    <name type="common">Soap bark tree</name>
    <dbReference type="NCBI Taxonomy" id="32244"/>
    <lineage>
        <taxon>Eukaryota</taxon>
        <taxon>Viridiplantae</taxon>
        <taxon>Streptophyta</taxon>
        <taxon>Embryophyta</taxon>
        <taxon>Tracheophyta</taxon>
        <taxon>Spermatophyta</taxon>
        <taxon>Magnoliopsida</taxon>
        <taxon>eudicotyledons</taxon>
        <taxon>Gunneridae</taxon>
        <taxon>Pentapetalae</taxon>
        <taxon>rosids</taxon>
        <taxon>fabids</taxon>
        <taxon>Fabales</taxon>
        <taxon>Quillajaceae</taxon>
        <taxon>Quillaja</taxon>
    </lineage>
</organism>
<dbReference type="Gene3D" id="3.30.40.10">
    <property type="entry name" value="Zinc/RING finger domain, C3HC4 (zinc finger)"/>
    <property type="match status" value="1"/>
</dbReference>
<keyword evidence="5" id="KW-1185">Reference proteome</keyword>
<reference evidence="4" key="1">
    <citation type="journal article" date="2023" name="Science">
        <title>Elucidation of the pathway for biosynthesis of saponin adjuvants from the soapbark tree.</title>
        <authorList>
            <person name="Reed J."/>
            <person name="Orme A."/>
            <person name="El-Demerdash A."/>
            <person name="Owen C."/>
            <person name="Martin L.B.B."/>
            <person name="Misra R.C."/>
            <person name="Kikuchi S."/>
            <person name="Rejzek M."/>
            <person name="Martin A.C."/>
            <person name="Harkess A."/>
            <person name="Leebens-Mack J."/>
            <person name="Louveau T."/>
            <person name="Stephenson M.J."/>
            <person name="Osbourn A."/>
        </authorList>
    </citation>
    <scope>NUCLEOTIDE SEQUENCE</scope>
    <source>
        <strain evidence="4">S10</strain>
    </source>
</reference>
<evidence type="ECO:0000313" key="5">
    <source>
        <dbReference type="Proteomes" id="UP001163823"/>
    </source>
</evidence>
<comment type="caution">
    <text evidence="4">The sequence shown here is derived from an EMBL/GenBank/DDBJ whole genome shotgun (WGS) entry which is preliminary data.</text>
</comment>
<dbReference type="CDD" id="cd16461">
    <property type="entry name" value="RING-H2_EL5-like"/>
    <property type="match status" value="1"/>
</dbReference>
<keyword evidence="1" id="KW-0862">Zinc</keyword>
<evidence type="ECO:0000313" key="4">
    <source>
        <dbReference type="EMBL" id="KAJ7950350.1"/>
    </source>
</evidence>
<dbReference type="InterPro" id="IPR013083">
    <property type="entry name" value="Znf_RING/FYVE/PHD"/>
</dbReference>
<dbReference type="GO" id="GO:0008270">
    <property type="term" value="F:zinc ion binding"/>
    <property type="evidence" value="ECO:0007669"/>
    <property type="project" value="UniProtKB-KW"/>
</dbReference>
<dbReference type="PROSITE" id="PS50089">
    <property type="entry name" value="ZF_RING_2"/>
    <property type="match status" value="1"/>
</dbReference>
<dbReference type="EMBL" id="JARAOO010000011">
    <property type="protein sequence ID" value="KAJ7950350.1"/>
    <property type="molecule type" value="Genomic_DNA"/>
</dbReference>
<dbReference type="Pfam" id="PF13639">
    <property type="entry name" value="zf-RING_2"/>
    <property type="match status" value="1"/>
</dbReference>
<dbReference type="AlphaFoldDB" id="A0AAD7L4C3"/>
<name>A0AAD7L4C3_QUISA</name>
<dbReference type="PANTHER" id="PTHR45676:SF88">
    <property type="entry name" value="RING-H2 FINGER PROTEIN ATL33"/>
    <property type="match status" value="1"/>
</dbReference>
<keyword evidence="1" id="KW-0863">Zinc-finger</keyword>
<feature type="transmembrane region" description="Helical" evidence="2">
    <location>
        <begin position="47"/>
        <end position="70"/>
    </location>
</feature>
<protein>
    <submittedName>
        <fullName evidence="4">RING-H2 finger protein ATL33</fullName>
    </submittedName>
</protein>
<keyword evidence="2" id="KW-1133">Transmembrane helix</keyword>
<evidence type="ECO:0000256" key="2">
    <source>
        <dbReference type="SAM" id="Phobius"/>
    </source>
</evidence>
<evidence type="ECO:0000259" key="3">
    <source>
        <dbReference type="PROSITE" id="PS50089"/>
    </source>
</evidence>